<gene>
    <name evidence="2" type="ordered locus">CHU_0280</name>
</gene>
<proteinExistence type="predicted"/>
<sequence>MTTVCVFAVVFLAIFMLSVIPSVFIFKRYKMHGLLTSVFFSAGAFLVTYLTLFWGFFLLFFDWIALLNCK</sequence>
<keyword evidence="1" id="KW-0812">Transmembrane</keyword>
<dbReference type="EMBL" id="CP000383">
    <property type="protein sequence ID" value="ABG57571.1"/>
    <property type="molecule type" value="Genomic_DNA"/>
</dbReference>
<organism evidence="2 3">
    <name type="scientific">Cytophaga hutchinsonii (strain ATCC 33406 / DSM 1761 / CIP 103989 / NBRC 15051 / NCIMB 9469 / D465)</name>
    <dbReference type="NCBI Taxonomy" id="269798"/>
    <lineage>
        <taxon>Bacteria</taxon>
        <taxon>Pseudomonadati</taxon>
        <taxon>Bacteroidota</taxon>
        <taxon>Cytophagia</taxon>
        <taxon>Cytophagales</taxon>
        <taxon>Cytophagaceae</taxon>
        <taxon>Cytophaga</taxon>
    </lineage>
</organism>
<evidence type="ECO:0000256" key="1">
    <source>
        <dbReference type="SAM" id="Phobius"/>
    </source>
</evidence>
<name>A0A6N4SMS0_CYTH3</name>
<keyword evidence="1" id="KW-0472">Membrane</keyword>
<feature type="transmembrane region" description="Helical" evidence="1">
    <location>
        <begin position="38"/>
        <end position="61"/>
    </location>
</feature>
<feature type="transmembrane region" description="Helical" evidence="1">
    <location>
        <begin position="6"/>
        <end position="26"/>
    </location>
</feature>
<accession>A0A6N4SMS0</accession>
<dbReference type="Proteomes" id="UP000001822">
    <property type="component" value="Chromosome"/>
</dbReference>
<reference evidence="2 3" key="1">
    <citation type="journal article" date="2007" name="Appl. Environ. Microbiol.">
        <title>Genome sequence of the cellulolytic gliding bacterium Cytophaga hutchinsonii.</title>
        <authorList>
            <person name="Xie G."/>
            <person name="Bruce D.C."/>
            <person name="Challacombe J.F."/>
            <person name="Chertkov O."/>
            <person name="Detter J.C."/>
            <person name="Gilna P."/>
            <person name="Han C.S."/>
            <person name="Lucas S."/>
            <person name="Misra M."/>
            <person name="Myers G.L."/>
            <person name="Richardson P."/>
            <person name="Tapia R."/>
            <person name="Thayer N."/>
            <person name="Thompson L.S."/>
            <person name="Brettin T.S."/>
            <person name="Henrissat B."/>
            <person name="Wilson D.B."/>
            <person name="McBride M.J."/>
        </authorList>
    </citation>
    <scope>NUCLEOTIDE SEQUENCE [LARGE SCALE GENOMIC DNA]</scope>
    <source>
        <strain evidence="3">ATCC 33406 / DSM 1761 / CIP 103989 / NBRC 15051 / NCIMB 9469 / D465</strain>
    </source>
</reference>
<keyword evidence="3" id="KW-1185">Reference proteome</keyword>
<dbReference type="KEGG" id="chu:CHU_0280"/>
<evidence type="ECO:0000313" key="3">
    <source>
        <dbReference type="Proteomes" id="UP000001822"/>
    </source>
</evidence>
<protein>
    <submittedName>
        <fullName evidence="2">Uncharacterized protein</fullName>
    </submittedName>
</protein>
<dbReference type="AlphaFoldDB" id="A0A6N4SMS0"/>
<evidence type="ECO:0000313" key="2">
    <source>
        <dbReference type="EMBL" id="ABG57571.1"/>
    </source>
</evidence>
<keyword evidence="1" id="KW-1133">Transmembrane helix</keyword>